<organism evidence="1 2">
    <name type="scientific">Dictyocaulus viviparus</name>
    <name type="common">Bovine lungworm</name>
    <dbReference type="NCBI Taxonomy" id="29172"/>
    <lineage>
        <taxon>Eukaryota</taxon>
        <taxon>Metazoa</taxon>
        <taxon>Ecdysozoa</taxon>
        <taxon>Nematoda</taxon>
        <taxon>Chromadorea</taxon>
        <taxon>Rhabditida</taxon>
        <taxon>Rhabditina</taxon>
        <taxon>Rhabditomorpha</taxon>
        <taxon>Strongyloidea</taxon>
        <taxon>Metastrongylidae</taxon>
        <taxon>Dictyocaulus</taxon>
    </lineage>
</organism>
<name>A0A0D8X9F9_DICVI</name>
<proteinExistence type="predicted"/>
<evidence type="ECO:0000313" key="1">
    <source>
        <dbReference type="EMBL" id="KJH41220.1"/>
    </source>
</evidence>
<protein>
    <submittedName>
        <fullName evidence="1">Uncharacterized protein</fullName>
    </submittedName>
</protein>
<dbReference type="EMBL" id="KN716877">
    <property type="protein sequence ID" value="KJH41220.1"/>
    <property type="molecule type" value="Genomic_DNA"/>
</dbReference>
<gene>
    <name evidence="1" type="ORF">DICVIV_12808</name>
</gene>
<dbReference type="Proteomes" id="UP000053766">
    <property type="component" value="Unassembled WGS sequence"/>
</dbReference>
<dbReference type="AlphaFoldDB" id="A0A0D8X9F9"/>
<sequence length="150" mass="17122">MTKKLPLDDDVSTVLNSGILSCTVITNIPSELNITLFRKPIFVSWALRGMRESLLQMDPLSAAISRQTIKSKPLPTVSRTPLLLQFTPFGPPVPSLKTKQIWPNHLIHQCNSEIHVYFVLFRIYWNSFSRVLAAFQCSFLLFVQNLSFSR</sequence>
<keyword evidence="2" id="KW-1185">Reference proteome</keyword>
<reference evidence="1 2" key="1">
    <citation type="submission" date="2013-11" db="EMBL/GenBank/DDBJ databases">
        <title>Draft genome of the bovine lungworm Dictyocaulus viviparus.</title>
        <authorList>
            <person name="Mitreva M."/>
        </authorList>
    </citation>
    <scope>NUCLEOTIDE SEQUENCE [LARGE SCALE GENOMIC DNA]</scope>
    <source>
        <strain evidence="1 2">HannoverDv2000</strain>
    </source>
</reference>
<evidence type="ECO:0000313" key="2">
    <source>
        <dbReference type="Proteomes" id="UP000053766"/>
    </source>
</evidence>
<dbReference type="OrthoDB" id="5847473at2759"/>
<dbReference type="PROSITE" id="PS51257">
    <property type="entry name" value="PROKAR_LIPOPROTEIN"/>
    <property type="match status" value="1"/>
</dbReference>
<reference evidence="2" key="2">
    <citation type="journal article" date="2016" name="Sci. Rep.">
        <title>Dictyocaulus viviparus genome, variome and transcriptome elucidate lungworm biology and support future intervention.</title>
        <authorList>
            <person name="McNulty S.N."/>
            <person name="Strube C."/>
            <person name="Rosa B.A."/>
            <person name="Martin J.C."/>
            <person name="Tyagi R."/>
            <person name="Choi Y.J."/>
            <person name="Wang Q."/>
            <person name="Hallsworth Pepin K."/>
            <person name="Zhang X."/>
            <person name="Ozersky P."/>
            <person name="Wilson R.K."/>
            <person name="Sternberg P.W."/>
            <person name="Gasser R.B."/>
            <person name="Mitreva M."/>
        </authorList>
    </citation>
    <scope>NUCLEOTIDE SEQUENCE [LARGE SCALE GENOMIC DNA]</scope>
    <source>
        <strain evidence="2">HannoverDv2000</strain>
    </source>
</reference>
<accession>A0A0D8X9F9</accession>